<feature type="domain" description="ATPase AAA-type core" evidence="3">
    <location>
        <begin position="46"/>
        <end position="160"/>
    </location>
</feature>
<evidence type="ECO:0000259" key="4">
    <source>
        <dbReference type="Pfam" id="PF25426"/>
    </source>
</evidence>
<accession>A0A9P4PEE3</accession>
<dbReference type="EMBL" id="MU001505">
    <property type="protein sequence ID" value="KAF2441823.1"/>
    <property type="molecule type" value="Genomic_DNA"/>
</dbReference>
<keyword evidence="1" id="KW-0547">Nucleotide-binding</keyword>
<dbReference type="InterPro" id="IPR057495">
    <property type="entry name" value="AAA_lid_BCS1"/>
</dbReference>
<protein>
    <recommendedName>
        <fullName evidence="7">P-loop containing nucleoside triphosphate hydrolase protein</fullName>
    </recommendedName>
</protein>
<evidence type="ECO:0000313" key="6">
    <source>
        <dbReference type="Proteomes" id="UP000799764"/>
    </source>
</evidence>
<dbReference type="Proteomes" id="UP000799764">
    <property type="component" value="Unassembled WGS sequence"/>
</dbReference>
<evidence type="ECO:0000256" key="2">
    <source>
        <dbReference type="ARBA" id="ARBA00022840"/>
    </source>
</evidence>
<dbReference type="GO" id="GO:0016887">
    <property type="term" value="F:ATP hydrolysis activity"/>
    <property type="evidence" value="ECO:0007669"/>
    <property type="project" value="InterPro"/>
</dbReference>
<dbReference type="InterPro" id="IPR027417">
    <property type="entry name" value="P-loop_NTPase"/>
</dbReference>
<feature type="domain" description="Mitochondrial chaperone BCS1-like ATPase lid" evidence="4">
    <location>
        <begin position="167"/>
        <end position="229"/>
    </location>
</feature>
<evidence type="ECO:0000313" key="5">
    <source>
        <dbReference type="EMBL" id="KAF2441823.1"/>
    </source>
</evidence>
<reference evidence="5" key="1">
    <citation type="journal article" date="2020" name="Stud. Mycol.">
        <title>101 Dothideomycetes genomes: a test case for predicting lifestyles and emergence of pathogens.</title>
        <authorList>
            <person name="Haridas S."/>
            <person name="Albert R."/>
            <person name="Binder M."/>
            <person name="Bloem J."/>
            <person name="Labutti K."/>
            <person name="Salamov A."/>
            <person name="Andreopoulos B."/>
            <person name="Baker S."/>
            <person name="Barry K."/>
            <person name="Bills G."/>
            <person name="Bluhm B."/>
            <person name="Cannon C."/>
            <person name="Castanera R."/>
            <person name="Culley D."/>
            <person name="Daum C."/>
            <person name="Ezra D."/>
            <person name="Gonzalez J."/>
            <person name="Henrissat B."/>
            <person name="Kuo A."/>
            <person name="Liang C."/>
            <person name="Lipzen A."/>
            <person name="Lutzoni F."/>
            <person name="Magnuson J."/>
            <person name="Mondo S."/>
            <person name="Nolan M."/>
            <person name="Ohm R."/>
            <person name="Pangilinan J."/>
            <person name="Park H.-J."/>
            <person name="Ramirez L."/>
            <person name="Alfaro M."/>
            <person name="Sun H."/>
            <person name="Tritt A."/>
            <person name="Yoshinaga Y."/>
            <person name="Zwiers L.-H."/>
            <person name="Turgeon B."/>
            <person name="Goodwin S."/>
            <person name="Spatafora J."/>
            <person name="Crous P."/>
            <person name="Grigoriev I."/>
        </authorList>
    </citation>
    <scope>NUCLEOTIDE SEQUENCE</scope>
    <source>
        <strain evidence="5">CBS 690.94</strain>
    </source>
</reference>
<dbReference type="AlphaFoldDB" id="A0A9P4PEE3"/>
<feature type="non-terminal residue" evidence="5">
    <location>
        <position position="229"/>
    </location>
</feature>
<name>A0A9P4PEE3_9PLEO</name>
<gene>
    <name evidence="5" type="ORF">P171DRAFT_498336</name>
</gene>
<organism evidence="5 6">
    <name type="scientific">Karstenula rhodostoma CBS 690.94</name>
    <dbReference type="NCBI Taxonomy" id="1392251"/>
    <lineage>
        <taxon>Eukaryota</taxon>
        <taxon>Fungi</taxon>
        <taxon>Dikarya</taxon>
        <taxon>Ascomycota</taxon>
        <taxon>Pezizomycotina</taxon>
        <taxon>Dothideomycetes</taxon>
        <taxon>Pleosporomycetidae</taxon>
        <taxon>Pleosporales</taxon>
        <taxon>Massarineae</taxon>
        <taxon>Didymosphaeriaceae</taxon>
        <taxon>Karstenula</taxon>
    </lineage>
</organism>
<evidence type="ECO:0000259" key="3">
    <source>
        <dbReference type="Pfam" id="PF00004"/>
    </source>
</evidence>
<dbReference type="Pfam" id="PF25426">
    <property type="entry name" value="AAA_lid_BCS1"/>
    <property type="match status" value="1"/>
</dbReference>
<proteinExistence type="predicted"/>
<dbReference type="GO" id="GO:0005524">
    <property type="term" value="F:ATP binding"/>
    <property type="evidence" value="ECO:0007669"/>
    <property type="project" value="UniProtKB-KW"/>
</dbReference>
<sequence length="229" mass="24989">MTSSRIWLQISTASCMTRDHNGMAIGAYRIGEVTCSLGRPGRAKQVCHALAGRFISSLYVMSFNEFENERHLKKLSHSPQKGDILLLEDIDSAGIMRENMRGGEKKAPWTSEPRVSLSGLLGAIDGLPDGVVLVMTSNRPESLEQALIRPGRIDKQVLFGNVSQVVAKSIYVRMYQNDSNAPGFEDTFAATRLGELGDAFASQSPNLRLTPAEIQGFLIEYSGAPETAV</sequence>
<dbReference type="InterPro" id="IPR050747">
    <property type="entry name" value="Mitochondrial_chaperone_BCS1"/>
</dbReference>
<keyword evidence="6" id="KW-1185">Reference proteome</keyword>
<dbReference type="PANTHER" id="PTHR23070">
    <property type="entry name" value="BCS1 AAA-TYPE ATPASE"/>
    <property type="match status" value="1"/>
</dbReference>
<dbReference type="OrthoDB" id="10251412at2759"/>
<dbReference type="Pfam" id="PF00004">
    <property type="entry name" value="AAA"/>
    <property type="match status" value="1"/>
</dbReference>
<evidence type="ECO:0000256" key="1">
    <source>
        <dbReference type="ARBA" id="ARBA00022741"/>
    </source>
</evidence>
<evidence type="ECO:0008006" key="7">
    <source>
        <dbReference type="Google" id="ProtNLM"/>
    </source>
</evidence>
<dbReference type="InterPro" id="IPR003959">
    <property type="entry name" value="ATPase_AAA_core"/>
</dbReference>
<dbReference type="Gene3D" id="3.40.50.300">
    <property type="entry name" value="P-loop containing nucleotide triphosphate hydrolases"/>
    <property type="match status" value="1"/>
</dbReference>
<comment type="caution">
    <text evidence="5">The sequence shown here is derived from an EMBL/GenBank/DDBJ whole genome shotgun (WGS) entry which is preliminary data.</text>
</comment>
<dbReference type="SUPFAM" id="SSF52540">
    <property type="entry name" value="P-loop containing nucleoside triphosphate hydrolases"/>
    <property type="match status" value="1"/>
</dbReference>
<keyword evidence="2" id="KW-0067">ATP-binding</keyword>